<dbReference type="InterPro" id="IPR012349">
    <property type="entry name" value="Split_barrel_FMN-bd"/>
</dbReference>
<organism evidence="3 4">
    <name type="scientific">Dietzia timorensis</name>
    <dbReference type="NCBI Taxonomy" id="499555"/>
    <lineage>
        <taxon>Bacteria</taxon>
        <taxon>Bacillati</taxon>
        <taxon>Actinomycetota</taxon>
        <taxon>Actinomycetes</taxon>
        <taxon>Mycobacteriales</taxon>
        <taxon>Dietziaceae</taxon>
        <taxon>Dietzia</taxon>
    </lineage>
</organism>
<dbReference type="GO" id="GO:0005829">
    <property type="term" value="C:cytosol"/>
    <property type="evidence" value="ECO:0007669"/>
    <property type="project" value="TreeGrafter"/>
</dbReference>
<sequence length="139" mass="15349">MSTPSDLTAEALEFLAERHLGTLTSLRRDGSPHVAAIGFTYDPVERCVRVITSGANQKAANARRGGRAVVAQVDGRRWLSLEGAVRLLTSESEVRRAEQLYAERYRKPRPNPARVVVEIRVDRVLGTAYLLGRSPRLPG</sequence>
<accession>A0A173LJD6</accession>
<evidence type="ECO:0000313" key="4">
    <source>
        <dbReference type="Proteomes" id="UP000186104"/>
    </source>
</evidence>
<reference evidence="3 4" key="1">
    <citation type="submission" date="2016-06" db="EMBL/GenBank/DDBJ databases">
        <title>Complete genome sequence of a saline-alkali tolerant type strain Dietzia timorensis ID05-A0528T.</title>
        <authorList>
            <person name="Wu X."/>
        </authorList>
    </citation>
    <scope>NUCLEOTIDE SEQUENCE [LARGE SCALE GENOMIC DNA]</scope>
    <source>
        <strain evidence="3 4">ID05-A0528</strain>
    </source>
</reference>
<dbReference type="InterPro" id="IPR019920">
    <property type="entry name" value="F420-binding_dom_put"/>
</dbReference>
<gene>
    <name evidence="3" type="ORF">BJL86_1618</name>
</gene>
<dbReference type="AlphaFoldDB" id="A0A173LJD6"/>
<name>A0A173LJD6_9ACTN</name>
<dbReference type="InterPro" id="IPR052019">
    <property type="entry name" value="F420H2_bilvrd_red/Heme_oxyg"/>
</dbReference>
<dbReference type="Pfam" id="PF01243">
    <property type="entry name" value="PNPOx_N"/>
    <property type="match status" value="1"/>
</dbReference>
<dbReference type="PANTHER" id="PTHR35176:SF1">
    <property type="entry name" value="F420H(2)-DEPENDENT BILIVERDIN REDUCTASE"/>
    <property type="match status" value="1"/>
</dbReference>
<dbReference type="EMBL" id="CP015961">
    <property type="protein sequence ID" value="ANI92395.1"/>
    <property type="molecule type" value="Genomic_DNA"/>
</dbReference>
<dbReference type="InterPro" id="IPR011576">
    <property type="entry name" value="Pyridox_Oxase_N"/>
</dbReference>
<dbReference type="GO" id="GO:0016627">
    <property type="term" value="F:oxidoreductase activity, acting on the CH-CH group of donors"/>
    <property type="evidence" value="ECO:0007669"/>
    <property type="project" value="TreeGrafter"/>
</dbReference>
<dbReference type="GO" id="GO:0070967">
    <property type="term" value="F:coenzyme F420 binding"/>
    <property type="evidence" value="ECO:0007669"/>
    <property type="project" value="TreeGrafter"/>
</dbReference>
<dbReference type="Proteomes" id="UP000186104">
    <property type="component" value="Chromosome"/>
</dbReference>
<dbReference type="KEGG" id="dtm:BJL86_1618"/>
<keyword evidence="4" id="KW-1185">Reference proteome</keyword>
<keyword evidence="1" id="KW-0560">Oxidoreductase</keyword>
<dbReference type="OrthoDB" id="4551790at2"/>
<dbReference type="SUPFAM" id="SSF50475">
    <property type="entry name" value="FMN-binding split barrel"/>
    <property type="match status" value="1"/>
</dbReference>
<proteinExistence type="predicted"/>
<evidence type="ECO:0000256" key="1">
    <source>
        <dbReference type="ARBA" id="ARBA00023002"/>
    </source>
</evidence>
<dbReference type="Gene3D" id="2.30.110.10">
    <property type="entry name" value="Electron Transport, Fmn-binding Protein, Chain A"/>
    <property type="match status" value="1"/>
</dbReference>
<protein>
    <recommendedName>
        <fullName evidence="2">Pyridoxamine 5'-phosphate oxidase N-terminal domain-containing protein</fullName>
    </recommendedName>
</protein>
<dbReference type="STRING" id="499555.BJL86_1618"/>
<dbReference type="PANTHER" id="PTHR35176">
    <property type="entry name" value="HEME OXYGENASE HI_0854-RELATED"/>
    <property type="match status" value="1"/>
</dbReference>
<dbReference type="RefSeq" id="WP_067471213.1">
    <property type="nucleotide sequence ID" value="NZ_CP015961.1"/>
</dbReference>
<feature type="domain" description="Pyridoxamine 5'-phosphate oxidase N-terminal" evidence="2">
    <location>
        <begin position="7"/>
        <end position="125"/>
    </location>
</feature>
<dbReference type="NCBIfam" id="TIGR03618">
    <property type="entry name" value="Rv1155_F420"/>
    <property type="match status" value="1"/>
</dbReference>
<evidence type="ECO:0000259" key="2">
    <source>
        <dbReference type="Pfam" id="PF01243"/>
    </source>
</evidence>
<evidence type="ECO:0000313" key="3">
    <source>
        <dbReference type="EMBL" id="ANI92395.1"/>
    </source>
</evidence>